<accession>A0A8S0SLF1</accession>
<feature type="compositionally biased region" description="Polar residues" evidence="3">
    <location>
        <begin position="712"/>
        <end position="749"/>
    </location>
</feature>
<proteinExistence type="inferred from homology"/>
<reference evidence="4 5" key="1">
    <citation type="submission" date="2019-12" db="EMBL/GenBank/DDBJ databases">
        <authorList>
            <person name="Alioto T."/>
            <person name="Alioto T."/>
            <person name="Gomez Garrido J."/>
        </authorList>
    </citation>
    <scope>NUCLEOTIDE SEQUENCE [LARGE SCALE GENOMIC DNA]</scope>
</reference>
<keyword evidence="5" id="KW-1185">Reference proteome</keyword>
<dbReference type="PANTHER" id="PTHR12634">
    <property type="entry name" value="SIT4 YEAST -ASSOCIATING PROTEIN-RELATED"/>
    <property type="match status" value="1"/>
</dbReference>
<gene>
    <name evidence="4" type="ORF">OLEA9_A021798</name>
</gene>
<comment type="caution">
    <text evidence="4">The sequence shown here is derived from an EMBL/GenBank/DDBJ whole genome shotgun (WGS) entry which is preliminary data.</text>
</comment>
<dbReference type="Pfam" id="PF04499">
    <property type="entry name" value="SAPS"/>
    <property type="match status" value="1"/>
</dbReference>
<dbReference type="Gramene" id="OE9A021798T3">
    <property type="protein sequence ID" value="OE9A021798C3"/>
    <property type="gene ID" value="OE9A021798"/>
</dbReference>
<comment type="similarity">
    <text evidence="1">Belongs to the SAPS family.</text>
</comment>
<dbReference type="OrthoDB" id="295029at2759"/>
<evidence type="ECO:0000256" key="1">
    <source>
        <dbReference type="ARBA" id="ARBA00006180"/>
    </source>
</evidence>
<dbReference type="AlphaFoldDB" id="A0A8S0SLF1"/>
<dbReference type="SUPFAM" id="SSF48371">
    <property type="entry name" value="ARM repeat"/>
    <property type="match status" value="1"/>
</dbReference>
<dbReference type="Proteomes" id="UP000594638">
    <property type="component" value="Unassembled WGS sequence"/>
</dbReference>
<dbReference type="EMBL" id="CACTIH010005447">
    <property type="protein sequence ID" value="CAA2993255.1"/>
    <property type="molecule type" value="Genomic_DNA"/>
</dbReference>
<dbReference type="Gene3D" id="1.25.10.10">
    <property type="entry name" value="Leucine-rich Repeat Variant"/>
    <property type="match status" value="1"/>
</dbReference>
<dbReference type="InterPro" id="IPR016024">
    <property type="entry name" value="ARM-type_fold"/>
</dbReference>
<organism evidence="4 5">
    <name type="scientific">Olea europaea subsp. europaea</name>
    <dbReference type="NCBI Taxonomy" id="158383"/>
    <lineage>
        <taxon>Eukaryota</taxon>
        <taxon>Viridiplantae</taxon>
        <taxon>Streptophyta</taxon>
        <taxon>Embryophyta</taxon>
        <taxon>Tracheophyta</taxon>
        <taxon>Spermatophyta</taxon>
        <taxon>Magnoliopsida</taxon>
        <taxon>eudicotyledons</taxon>
        <taxon>Gunneridae</taxon>
        <taxon>Pentapetalae</taxon>
        <taxon>asterids</taxon>
        <taxon>lamiids</taxon>
        <taxon>Lamiales</taxon>
        <taxon>Oleaceae</taxon>
        <taxon>Oleeae</taxon>
        <taxon>Olea</taxon>
    </lineage>
</organism>
<evidence type="ECO:0000313" key="4">
    <source>
        <dbReference type="EMBL" id="CAA2993255.1"/>
    </source>
</evidence>
<feature type="region of interest" description="Disordered" evidence="3">
    <location>
        <begin position="707"/>
        <end position="764"/>
    </location>
</feature>
<evidence type="ECO:0000256" key="3">
    <source>
        <dbReference type="SAM" id="MobiDB-lite"/>
    </source>
</evidence>
<dbReference type="PANTHER" id="PTHR12634:SF8">
    <property type="entry name" value="FIERY MOUNTAIN, ISOFORM D"/>
    <property type="match status" value="1"/>
</dbReference>
<dbReference type="GO" id="GO:0019888">
    <property type="term" value="F:protein phosphatase regulator activity"/>
    <property type="evidence" value="ECO:0007669"/>
    <property type="project" value="TreeGrafter"/>
</dbReference>
<evidence type="ECO:0000313" key="5">
    <source>
        <dbReference type="Proteomes" id="UP000594638"/>
    </source>
</evidence>
<protein>
    <submittedName>
        <fullName evidence="4">Serine threonine- phosphatase 6 regulatory subunit 3-like isoform X1</fullName>
    </submittedName>
</protein>
<feature type="region of interest" description="Disordered" evidence="3">
    <location>
        <begin position="803"/>
        <end position="828"/>
    </location>
</feature>
<dbReference type="GO" id="GO:0019903">
    <property type="term" value="F:protein phosphatase binding"/>
    <property type="evidence" value="ECO:0007669"/>
    <property type="project" value="InterPro"/>
</dbReference>
<dbReference type="InterPro" id="IPR011989">
    <property type="entry name" value="ARM-like"/>
</dbReference>
<feature type="compositionally biased region" description="Basic and acidic residues" evidence="3">
    <location>
        <begin position="817"/>
        <end position="828"/>
    </location>
</feature>
<name>A0A8S0SLF1_OLEEU</name>
<dbReference type="InterPro" id="IPR007587">
    <property type="entry name" value="SAPS"/>
</dbReference>
<evidence type="ECO:0000256" key="2">
    <source>
        <dbReference type="ARBA" id="ARBA00023306"/>
    </source>
</evidence>
<sequence length="855" mass="95249">MFWKLPAFSASSPVESVLDKENFTLEELLDEEEIIQECKSLNSRLINFLRDRAQVEQLLQYIVEESQDDADSKRMFKFPFIACEVFTCEIDVILKTLVEEEELLDLLFSFLQPNRPHSALLAGYFSKVVICLMLRKTIPLMDYVKAHQDVFKQLVDLIGITSIMEVLVRLVGVNDHLYSNSMDVIQWLADSSLLEMIVDKLDTVNPPEVHANAAETLCAITRNAPSPLAAKLSSPSFVARIFDHALKDSCSKSALVHSLSVCISLLDPRRSISSSVMYSFKNQHVYELANRDTVGAMLPKLGDLLTLLRVSSDEKILPTTYGELQPPFGKHRLKIVEFIAELLKTGNEMAEKELVSSGTIQRVLDLFFEYPYNNALHHHVESIIYSCLESKNNAIVDHLFQECNLVEKVLQTDKNPTLSGELNQPTLPVTGRQAPRAGYFGHMTRISNKLVQLGNNDKRIQPYLQENNEWNEWQTSVLQERNMVENVHQWACGRPTALQDRTRDSDEDDVHDRDYDVATLANNLSQAFRYNAYDNDDIEGRGSLERVDEDVYFDDESAEVVISSLRLGDDQGRSLFTNSNWFTFQGDKIGDAPGRTSLRDIMDDINLNGTSNGRSSSSDDEVVVGEDEELVDSNTFANGSSGSKTNPFNNFYGNSPVNGGDSVPKNNMAGTSGDGFFRFETSDNDDLFGERPIPEWVAWGERSDFQVGGGSSANPFVDQNDTSDSPATLTDTSTAQISSTSIGGSLPNGTSHSTDSSDDSTKCDTSQKCIAFPSLFEEDVEFVGVEPEGTEQAMEQALKEGVVGEAGPLKTNLSPKTPEKGDTQDDEAGMKEFNDANYWRIDQEVAVLEYGVSNF</sequence>
<keyword evidence="2" id="KW-0131">Cell cycle</keyword>